<evidence type="ECO:0000313" key="2">
    <source>
        <dbReference type="EMBL" id="WAQ94916.1"/>
    </source>
</evidence>
<dbReference type="EMBL" id="CP111012">
    <property type="protein sequence ID" value="WAQ94916.1"/>
    <property type="molecule type" value="Genomic_DNA"/>
</dbReference>
<name>A0ABY7DCZ0_MYAAR</name>
<keyword evidence="1" id="KW-0472">Membrane</keyword>
<evidence type="ECO:0000256" key="1">
    <source>
        <dbReference type="SAM" id="Phobius"/>
    </source>
</evidence>
<proteinExistence type="predicted"/>
<dbReference type="Proteomes" id="UP001164746">
    <property type="component" value="Chromosome 1"/>
</dbReference>
<sequence>MTDIINLNVTKCIELADTVMALANTAHCNISMQARRNETLEGVTTLIHKSLLESTSKAISYSLMGTSSVLIDGPELTKDVHMPLKSNAITSTHFWAERTAGNLTLSLKGRFQNVTDYSVNLTFIGMFSTPKEDAHDKNTRYSAFGSNAFVFSNAILLLVGIGFWTVWILFYKSFNQYSIKKDNKESGKTFMIYSIKMTPTRSVDLSETHVHCSLDSTRKEIHLNYANLEITYQDARIKELMLIHHYANNNKNKNKSNNNIISSTGSKPLVLLASASPKCTQFLLVHKTNTVKVVSTLGSDILTPKCGSVIGQEQPHSIIVWLYVKPLSNKCAANSFHQTVDHDHELLTDKRAIL</sequence>
<keyword evidence="1" id="KW-0812">Transmembrane</keyword>
<organism evidence="2 3">
    <name type="scientific">Mya arenaria</name>
    <name type="common">Soft-shell clam</name>
    <dbReference type="NCBI Taxonomy" id="6604"/>
    <lineage>
        <taxon>Eukaryota</taxon>
        <taxon>Metazoa</taxon>
        <taxon>Spiralia</taxon>
        <taxon>Lophotrochozoa</taxon>
        <taxon>Mollusca</taxon>
        <taxon>Bivalvia</taxon>
        <taxon>Autobranchia</taxon>
        <taxon>Heteroconchia</taxon>
        <taxon>Euheterodonta</taxon>
        <taxon>Imparidentia</taxon>
        <taxon>Neoheterodontei</taxon>
        <taxon>Myida</taxon>
        <taxon>Myoidea</taxon>
        <taxon>Myidae</taxon>
        <taxon>Mya</taxon>
    </lineage>
</organism>
<gene>
    <name evidence="2" type="ORF">MAR_007387</name>
</gene>
<protein>
    <submittedName>
        <fullName evidence="2">Uncharacterized protein</fullName>
    </submittedName>
</protein>
<reference evidence="2" key="1">
    <citation type="submission" date="2022-11" db="EMBL/GenBank/DDBJ databases">
        <title>Centuries of genome instability and evolution in soft-shell clam transmissible cancer (bioRxiv).</title>
        <authorList>
            <person name="Hart S.F.M."/>
            <person name="Yonemitsu M.A."/>
            <person name="Giersch R.M."/>
            <person name="Beal B.F."/>
            <person name="Arriagada G."/>
            <person name="Davis B.W."/>
            <person name="Ostrander E.A."/>
            <person name="Goff S.P."/>
            <person name="Metzger M.J."/>
        </authorList>
    </citation>
    <scope>NUCLEOTIDE SEQUENCE</scope>
    <source>
        <strain evidence="2">MELC-2E11</strain>
        <tissue evidence="2">Siphon/mantle</tissue>
    </source>
</reference>
<keyword evidence="3" id="KW-1185">Reference proteome</keyword>
<evidence type="ECO:0000313" key="3">
    <source>
        <dbReference type="Proteomes" id="UP001164746"/>
    </source>
</evidence>
<accession>A0ABY7DCZ0</accession>
<feature type="transmembrane region" description="Helical" evidence="1">
    <location>
        <begin position="148"/>
        <end position="171"/>
    </location>
</feature>
<keyword evidence="1" id="KW-1133">Transmembrane helix</keyword>